<evidence type="ECO:0000313" key="1">
    <source>
        <dbReference type="EMBL" id="MQM04390.1"/>
    </source>
</evidence>
<comment type="caution">
    <text evidence="1">The sequence shown here is derived from an EMBL/GenBank/DDBJ whole genome shotgun (WGS) entry which is preliminary data.</text>
</comment>
<reference evidence="1" key="1">
    <citation type="submission" date="2017-07" db="EMBL/GenBank/DDBJ databases">
        <title>Taro Niue Genome Assembly and Annotation.</title>
        <authorList>
            <person name="Atibalentja N."/>
            <person name="Keating K."/>
            <person name="Fields C.J."/>
        </authorList>
    </citation>
    <scope>NUCLEOTIDE SEQUENCE</scope>
    <source>
        <strain evidence="1">Niue_2</strain>
        <tissue evidence="1">Leaf</tissue>
    </source>
</reference>
<dbReference type="Proteomes" id="UP000652761">
    <property type="component" value="Unassembled WGS sequence"/>
</dbReference>
<sequence length="120" mass="13231">MVLVGLHCSWLVVVERQLDLPFVTARLRGGTVLWFSVIPHGSKYMYPSKELADIGMVYTGVVQTCTTSSRIVSRLSLCSLGVCPSFLFCLLSDLLLLLSSAATPLHDCSFFFMMLCFSSP</sequence>
<accession>A0A843WNY2</accession>
<name>A0A843WNY2_COLES</name>
<dbReference type="EMBL" id="NMUH01003207">
    <property type="protein sequence ID" value="MQM04390.1"/>
    <property type="molecule type" value="Genomic_DNA"/>
</dbReference>
<keyword evidence="2" id="KW-1185">Reference proteome</keyword>
<proteinExistence type="predicted"/>
<protein>
    <submittedName>
        <fullName evidence="1">Uncharacterized protein</fullName>
    </submittedName>
</protein>
<organism evidence="1 2">
    <name type="scientific">Colocasia esculenta</name>
    <name type="common">Wild taro</name>
    <name type="synonym">Arum esculentum</name>
    <dbReference type="NCBI Taxonomy" id="4460"/>
    <lineage>
        <taxon>Eukaryota</taxon>
        <taxon>Viridiplantae</taxon>
        <taxon>Streptophyta</taxon>
        <taxon>Embryophyta</taxon>
        <taxon>Tracheophyta</taxon>
        <taxon>Spermatophyta</taxon>
        <taxon>Magnoliopsida</taxon>
        <taxon>Liliopsida</taxon>
        <taxon>Araceae</taxon>
        <taxon>Aroideae</taxon>
        <taxon>Colocasieae</taxon>
        <taxon>Colocasia</taxon>
    </lineage>
</organism>
<dbReference type="AlphaFoldDB" id="A0A843WNY2"/>
<evidence type="ECO:0000313" key="2">
    <source>
        <dbReference type="Proteomes" id="UP000652761"/>
    </source>
</evidence>
<gene>
    <name evidence="1" type="ORF">Taro_037184</name>
</gene>